<keyword evidence="2" id="KW-1185">Reference proteome</keyword>
<dbReference type="OrthoDB" id="1678883at2759"/>
<organism evidence="1 2">
    <name type="scientific">Actinidia chinensis var. chinensis</name>
    <name type="common">Chinese soft-hair kiwi</name>
    <dbReference type="NCBI Taxonomy" id="1590841"/>
    <lineage>
        <taxon>Eukaryota</taxon>
        <taxon>Viridiplantae</taxon>
        <taxon>Streptophyta</taxon>
        <taxon>Embryophyta</taxon>
        <taxon>Tracheophyta</taxon>
        <taxon>Spermatophyta</taxon>
        <taxon>Magnoliopsida</taxon>
        <taxon>eudicotyledons</taxon>
        <taxon>Gunneridae</taxon>
        <taxon>Pentapetalae</taxon>
        <taxon>asterids</taxon>
        <taxon>Ericales</taxon>
        <taxon>Actinidiaceae</taxon>
        <taxon>Actinidia</taxon>
    </lineage>
</organism>
<dbReference type="OMA" id="NYTIRDH"/>
<evidence type="ECO:0000313" key="1">
    <source>
        <dbReference type="EMBL" id="PSR96409.1"/>
    </source>
</evidence>
<accession>A0A2R6PTN7</accession>
<dbReference type="PANTHER" id="PTHR34287:SF4">
    <property type="entry name" value="OS04G0504200 PROTEIN"/>
    <property type="match status" value="1"/>
</dbReference>
<proteinExistence type="predicted"/>
<protein>
    <submittedName>
        <fullName evidence="1">30S ribosomal protein</fullName>
    </submittedName>
</protein>
<dbReference type="Gramene" id="PSR96409">
    <property type="protein sequence ID" value="PSR96409"/>
    <property type="gene ID" value="CEY00_Acc26461"/>
</dbReference>
<keyword evidence="1" id="KW-0687">Ribonucleoprotein</keyword>
<dbReference type="AlphaFoldDB" id="A0A2R6PTN7"/>
<dbReference type="FunCoup" id="A0A2R6PTN7">
    <property type="interactions" value="373"/>
</dbReference>
<gene>
    <name evidence="1" type="ORF">CEY00_Acc26461</name>
</gene>
<dbReference type="PANTHER" id="PTHR34287">
    <property type="entry name" value="OS06G0551500 PROTEIN-RELATED"/>
    <property type="match status" value="1"/>
</dbReference>
<reference evidence="2" key="2">
    <citation type="journal article" date="2018" name="BMC Genomics">
        <title>A manually annotated Actinidia chinensis var. chinensis (kiwifruit) genome highlights the challenges associated with draft genomes and gene prediction in plants.</title>
        <authorList>
            <person name="Pilkington S.M."/>
            <person name="Crowhurst R."/>
            <person name="Hilario E."/>
            <person name="Nardozza S."/>
            <person name="Fraser L."/>
            <person name="Peng Y."/>
            <person name="Gunaseelan K."/>
            <person name="Simpson R."/>
            <person name="Tahir J."/>
            <person name="Deroles S.C."/>
            <person name="Templeton K."/>
            <person name="Luo Z."/>
            <person name="Davy M."/>
            <person name="Cheng C."/>
            <person name="McNeilage M."/>
            <person name="Scaglione D."/>
            <person name="Liu Y."/>
            <person name="Zhang Q."/>
            <person name="Datson P."/>
            <person name="De Silva N."/>
            <person name="Gardiner S.E."/>
            <person name="Bassett H."/>
            <person name="Chagne D."/>
            <person name="McCallum J."/>
            <person name="Dzierzon H."/>
            <person name="Deng C."/>
            <person name="Wang Y.Y."/>
            <person name="Barron L."/>
            <person name="Manako K."/>
            <person name="Bowen J."/>
            <person name="Foster T.M."/>
            <person name="Erridge Z.A."/>
            <person name="Tiffin H."/>
            <person name="Waite C.N."/>
            <person name="Davies K.M."/>
            <person name="Grierson E.P."/>
            <person name="Laing W.A."/>
            <person name="Kirk R."/>
            <person name="Chen X."/>
            <person name="Wood M."/>
            <person name="Montefiori M."/>
            <person name="Brummell D.A."/>
            <person name="Schwinn K.E."/>
            <person name="Catanach A."/>
            <person name="Fullerton C."/>
            <person name="Li D."/>
            <person name="Meiyalaghan S."/>
            <person name="Nieuwenhuizen N."/>
            <person name="Read N."/>
            <person name="Prakash R."/>
            <person name="Hunter D."/>
            <person name="Zhang H."/>
            <person name="McKenzie M."/>
            <person name="Knabel M."/>
            <person name="Harris A."/>
            <person name="Allan A.C."/>
            <person name="Gleave A."/>
            <person name="Chen A."/>
            <person name="Janssen B.J."/>
            <person name="Plunkett B."/>
            <person name="Ampomah-Dwamena C."/>
            <person name="Voogd C."/>
            <person name="Leif D."/>
            <person name="Lafferty D."/>
            <person name="Souleyre E.J.F."/>
            <person name="Varkonyi-Gasic E."/>
            <person name="Gambi F."/>
            <person name="Hanley J."/>
            <person name="Yao J.L."/>
            <person name="Cheung J."/>
            <person name="David K.M."/>
            <person name="Warren B."/>
            <person name="Marsh K."/>
            <person name="Snowden K.C."/>
            <person name="Lin-Wang K."/>
            <person name="Brian L."/>
            <person name="Martinez-Sanchez M."/>
            <person name="Wang M."/>
            <person name="Ileperuma N."/>
            <person name="Macnee N."/>
            <person name="Campin R."/>
            <person name="McAtee P."/>
            <person name="Drummond R.S.M."/>
            <person name="Espley R.V."/>
            <person name="Ireland H.S."/>
            <person name="Wu R."/>
            <person name="Atkinson R.G."/>
            <person name="Karunairetnam S."/>
            <person name="Bulley S."/>
            <person name="Chunkath S."/>
            <person name="Hanley Z."/>
            <person name="Storey R."/>
            <person name="Thrimawithana A.H."/>
            <person name="Thomson S."/>
            <person name="David C."/>
            <person name="Testolin R."/>
            <person name="Huang H."/>
            <person name="Hellens R.P."/>
            <person name="Schaffer R.J."/>
        </authorList>
    </citation>
    <scope>NUCLEOTIDE SEQUENCE [LARGE SCALE GENOMIC DNA]</scope>
    <source>
        <strain evidence="2">cv. Red5</strain>
    </source>
</reference>
<dbReference type="STRING" id="1590841.A0A2R6PTN7"/>
<dbReference type="GO" id="GO:0005840">
    <property type="term" value="C:ribosome"/>
    <property type="evidence" value="ECO:0007669"/>
    <property type="project" value="UniProtKB-KW"/>
</dbReference>
<sequence length="188" mass="21217">MVGMVVVKYLVESMSRELLCKFPDNSAFDFDYSQSCIWSPLPLVFTGNSNYTIRDHNDDDDDDDDDGVGVFMCSSGSGTQRKLAYEAEKEEEDKGLLKQVTIRFKKKVAASAVFDSIKKLNVLKHSYKMNKNAKKASFDFSSSPVPSANKVWAKILKVASKRFKKSTKKKEPTTHIKLSNCLMKDSNF</sequence>
<reference evidence="1 2" key="1">
    <citation type="submission" date="2017-07" db="EMBL/GenBank/DDBJ databases">
        <title>An improved, manually edited Actinidia chinensis var. chinensis (kiwifruit) genome highlights the challenges associated with draft genomes and gene prediction in plants.</title>
        <authorList>
            <person name="Pilkington S."/>
            <person name="Crowhurst R."/>
            <person name="Hilario E."/>
            <person name="Nardozza S."/>
            <person name="Fraser L."/>
            <person name="Peng Y."/>
            <person name="Gunaseelan K."/>
            <person name="Simpson R."/>
            <person name="Tahir J."/>
            <person name="Deroles S."/>
            <person name="Templeton K."/>
            <person name="Luo Z."/>
            <person name="Davy M."/>
            <person name="Cheng C."/>
            <person name="Mcneilage M."/>
            <person name="Scaglione D."/>
            <person name="Liu Y."/>
            <person name="Zhang Q."/>
            <person name="Datson P."/>
            <person name="De Silva N."/>
            <person name="Gardiner S."/>
            <person name="Bassett H."/>
            <person name="Chagne D."/>
            <person name="Mccallum J."/>
            <person name="Dzierzon H."/>
            <person name="Deng C."/>
            <person name="Wang Y.-Y."/>
            <person name="Barron N."/>
            <person name="Manako K."/>
            <person name="Bowen J."/>
            <person name="Foster T."/>
            <person name="Erridge Z."/>
            <person name="Tiffin H."/>
            <person name="Waite C."/>
            <person name="Davies K."/>
            <person name="Grierson E."/>
            <person name="Laing W."/>
            <person name="Kirk R."/>
            <person name="Chen X."/>
            <person name="Wood M."/>
            <person name="Montefiori M."/>
            <person name="Brummell D."/>
            <person name="Schwinn K."/>
            <person name="Catanach A."/>
            <person name="Fullerton C."/>
            <person name="Li D."/>
            <person name="Meiyalaghan S."/>
            <person name="Nieuwenhuizen N."/>
            <person name="Read N."/>
            <person name="Prakash R."/>
            <person name="Hunter D."/>
            <person name="Zhang H."/>
            <person name="Mckenzie M."/>
            <person name="Knabel M."/>
            <person name="Harris A."/>
            <person name="Allan A."/>
            <person name="Chen A."/>
            <person name="Janssen B."/>
            <person name="Plunkett B."/>
            <person name="Dwamena C."/>
            <person name="Voogd C."/>
            <person name="Leif D."/>
            <person name="Lafferty D."/>
            <person name="Souleyre E."/>
            <person name="Varkonyi-Gasic E."/>
            <person name="Gambi F."/>
            <person name="Hanley J."/>
            <person name="Yao J.-L."/>
            <person name="Cheung J."/>
            <person name="David K."/>
            <person name="Warren B."/>
            <person name="Marsh K."/>
            <person name="Snowden K."/>
            <person name="Lin-Wang K."/>
            <person name="Brian L."/>
            <person name="Martinez-Sanchez M."/>
            <person name="Wang M."/>
            <person name="Ileperuma N."/>
            <person name="Macnee N."/>
            <person name="Campin R."/>
            <person name="Mcatee P."/>
            <person name="Drummond R."/>
            <person name="Espley R."/>
            <person name="Ireland H."/>
            <person name="Wu R."/>
            <person name="Atkinson R."/>
            <person name="Karunairetnam S."/>
            <person name="Bulley S."/>
            <person name="Chunkath S."/>
            <person name="Hanley Z."/>
            <person name="Storey R."/>
            <person name="Thrimawithana A."/>
            <person name="Thomson S."/>
            <person name="David C."/>
            <person name="Testolin R."/>
        </authorList>
    </citation>
    <scope>NUCLEOTIDE SEQUENCE [LARGE SCALE GENOMIC DNA]</scope>
    <source>
        <strain evidence="2">cv. Red5</strain>
        <tissue evidence="1">Young leaf</tissue>
    </source>
</reference>
<dbReference type="Proteomes" id="UP000241394">
    <property type="component" value="Chromosome LG23"/>
</dbReference>
<keyword evidence="1" id="KW-0689">Ribosomal protein</keyword>
<name>A0A2R6PTN7_ACTCC</name>
<dbReference type="InParanoid" id="A0A2R6PTN7"/>
<evidence type="ECO:0000313" key="2">
    <source>
        <dbReference type="Proteomes" id="UP000241394"/>
    </source>
</evidence>
<comment type="caution">
    <text evidence="1">The sequence shown here is derived from an EMBL/GenBank/DDBJ whole genome shotgun (WGS) entry which is preliminary data.</text>
</comment>
<dbReference type="EMBL" id="NKQK01000023">
    <property type="protein sequence ID" value="PSR96409.1"/>
    <property type="molecule type" value="Genomic_DNA"/>
</dbReference>